<dbReference type="GO" id="GO:0003677">
    <property type="term" value="F:DNA binding"/>
    <property type="evidence" value="ECO:0007669"/>
    <property type="project" value="UniProtKB-KW"/>
</dbReference>
<organism evidence="3 4">
    <name type="scientific">Shewanella hanedai</name>
    <name type="common">Alteromonas hanedai</name>
    <dbReference type="NCBI Taxonomy" id="25"/>
    <lineage>
        <taxon>Bacteria</taxon>
        <taxon>Pseudomonadati</taxon>
        <taxon>Pseudomonadota</taxon>
        <taxon>Gammaproteobacteria</taxon>
        <taxon>Alteromonadales</taxon>
        <taxon>Shewanellaceae</taxon>
        <taxon>Shewanella</taxon>
    </lineage>
</organism>
<dbReference type="InterPro" id="IPR000792">
    <property type="entry name" value="Tscrpt_reg_LuxR_C"/>
</dbReference>
<dbReference type="InterPro" id="IPR016032">
    <property type="entry name" value="Sig_transdc_resp-reg_C-effctor"/>
</dbReference>
<dbReference type="RefSeq" id="WP_143562758.1">
    <property type="nucleotide sequence ID" value="NZ_BMPL01000001.1"/>
</dbReference>
<dbReference type="PROSITE" id="PS50043">
    <property type="entry name" value="HTH_LUXR_2"/>
    <property type="match status" value="1"/>
</dbReference>
<dbReference type="Pfam" id="PF00196">
    <property type="entry name" value="GerE"/>
    <property type="match status" value="1"/>
</dbReference>
<dbReference type="SMART" id="SM00421">
    <property type="entry name" value="HTH_LUXR"/>
    <property type="match status" value="1"/>
</dbReference>
<dbReference type="Proteomes" id="UP000318126">
    <property type="component" value="Unassembled WGS sequence"/>
</dbReference>
<proteinExistence type="predicted"/>
<dbReference type="CDD" id="cd06170">
    <property type="entry name" value="LuxR_C_like"/>
    <property type="match status" value="1"/>
</dbReference>
<dbReference type="Gene3D" id="1.10.10.10">
    <property type="entry name" value="Winged helix-like DNA-binding domain superfamily/Winged helix DNA-binding domain"/>
    <property type="match status" value="1"/>
</dbReference>
<reference evidence="4" key="1">
    <citation type="submission" date="2019-07" db="EMBL/GenBank/DDBJ databases">
        <title>Shewanella sp. YLB-08 draft genomic sequence.</title>
        <authorList>
            <person name="Yu L."/>
        </authorList>
    </citation>
    <scope>NUCLEOTIDE SEQUENCE [LARGE SCALE GENOMIC DNA]</scope>
    <source>
        <strain evidence="4">JCM 20706</strain>
    </source>
</reference>
<dbReference type="PROSITE" id="PS00622">
    <property type="entry name" value="HTH_LUXR_1"/>
    <property type="match status" value="1"/>
</dbReference>
<dbReference type="PANTHER" id="PTHR43214">
    <property type="entry name" value="TWO-COMPONENT RESPONSE REGULATOR"/>
    <property type="match status" value="1"/>
</dbReference>
<keyword evidence="1" id="KW-0238">DNA-binding</keyword>
<dbReference type="SUPFAM" id="SSF46894">
    <property type="entry name" value="C-terminal effector domain of the bipartite response regulators"/>
    <property type="match status" value="1"/>
</dbReference>
<dbReference type="Gene3D" id="3.40.50.2300">
    <property type="match status" value="1"/>
</dbReference>
<dbReference type="OrthoDB" id="561214at2"/>
<dbReference type="PANTHER" id="PTHR43214:SF43">
    <property type="entry name" value="TWO-COMPONENT RESPONSE REGULATOR"/>
    <property type="match status" value="1"/>
</dbReference>
<evidence type="ECO:0000259" key="2">
    <source>
        <dbReference type="PROSITE" id="PS50043"/>
    </source>
</evidence>
<gene>
    <name evidence="3" type="ORF">FN961_01420</name>
</gene>
<protein>
    <submittedName>
        <fullName evidence="3">Response regulator transcription factor</fullName>
    </submittedName>
</protein>
<evidence type="ECO:0000313" key="3">
    <source>
        <dbReference type="EMBL" id="TRY16312.1"/>
    </source>
</evidence>
<name>A0A553JV30_SHEHA</name>
<dbReference type="EMBL" id="VKGK01000001">
    <property type="protein sequence ID" value="TRY16312.1"/>
    <property type="molecule type" value="Genomic_DNA"/>
</dbReference>
<keyword evidence="4" id="KW-1185">Reference proteome</keyword>
<evidence type="ECO:0000256" key="1">
    <source>
        <dbReference type="ARBA" id="ARBA00023125"/>
    </source>
</evidence>
<feature type="domain" description="HTH luxR-type" evidence="2">
    <location>
        <begin position="138"/>
        <end position="207"/>
    </location>
</feature>
<comment type="caution">
    <text evidence="3">The sequence shown here is derived from an EMBL/GenBank/DDBJ whole genome shotgun (WGS) entry which is preliminary data.</text>
</comment>
<sequence>MYDGEIFTLNHTDNNLLKLKNTAGLLNLKVNQSKNITSAWNNSQEKQKILLHFLNSVIDDVKYLDEILFSSGLHIAICNKLSIDDEVFLIKLGFRAAILSESPAHTLLETITNILNGNLYFSNESLSKFILNYQNQTLSKGQVLLMTSTTKKEKEVLSLVCNGLSNDQVADKLNVSINTIKMHMQNIYKKTNIRNRSHLLLAYNQGKEIN</sequence>
<dbReference type="PRINTS" id="PR00038">
    <property type="entry name" value="HTHLUXR"/>
</dbReference>
<accession>A0A553JV30</accession>
<evidence type="ECO:0000313" key="4">
    <source>
        <dbReference type="Proteomes" id="UP000318126"/>
    </source>
</evidence>
<dbReference type="InterPro" id="IPR039420">
    <property type="entry name" value="WalR-like"/>
</dbReference>
<dbReference type="GO" id="GO:0006355">
    <property type="term" value="P:regulation of DNA-templated transcription"/>
    <property type="evidence" value="ECO:0007669"/>
    <property type="project" value="InterPro"/>
</dbReference>
<dbReference type="InterPro" id="IPR036388">
    <property type="entry name" value="WH-like_DNA-bd_sf"/>
</dbReference>
<dbReference type="AlphaFoldDB" id="A0A553JV30"/>